<comment type="caution">
    <text evidence="2">The sequence shown here is derived from an EMBL/GenBank/DDBJ whole genome shotgun (WGS) entry which is preliminary data.</text>
</comment>
<dbReference type="Pfam" id="PF13302">
    <property type="entry name" value="Acetyltransf_3"/>
    <property type="match status" value="1"/>
</dbReference>
<keyword evidence="3" id="KW-1185">Reference proteome</keyword>
<protein>
    <submittedName>
        <fullName evidence="2">N-acetyltransferase</fullName>
    </submittedName>
</protein>
<dbReference type="RefSeq" id="WP_121522042.1">
    <property type="nucleotide sequence ID" value="NZ_RCHR01000002.1"/>
</dbReference>
<dbReference type="PANTHER" id="PTHR43792:SF9">
    <property type="entry name" value="RIBOSOMAL-PROTEIN-ALANINE ACETYLTRANSFERASE"/>
    <property type="match status" value="1"/>
</dbReference>
<accession>A0A498DFR7</accession>
<proteinExistence type="predicted"/>
<dbReference type="InterPro" id="IPR051531">
    <property type="entry name" value="N-acetyltransferase"/>
</dbReference>
<dbReference type="InterPro" id="IPR016181">
    <property type="entry name" value="Acyl_CoA_acyltransferase"/>
</dbReference>
<gene>
    <name evidence="2" type="ORF">D8M04_06205</name>
</gene>
<dbReference type="AlphaFoldDB" id="A0A498DFR7"/>
<dbReference type="PROSITE" id="PS51186">
    <property type="entry name" value="GNAT"/>
    <property type="match status" value="1"/>
</dbReference>
<dbReference type="PANTHER" id="PTHR43792">
    <property type="entry name" value="GNAT FAMILY, PUTATIVE (AFU_ORTHOLOGUE AFUA_3G00765)-RELATED-RELATED"/>
    <property type="match status" value="1"/>
</dbReference>
<feature type="domain" description="N-acetyltransferase" evidence="1">
    <location>
        <begin position="18"/>
        <end position="184"/>
    </location>
</feature>
<dbReference type="OrthoDB" id="9785602at2"/>
<dbReference type="GO" id="GO:0008999">
    <property type="term" value="F:protein-N-terminal-alanine acetyltransferase activity"/>
    <property type="evidence" value="ECO:0007669"/>
    <property type="project" value="TreeGrafter"/>
</dbReference>
<organism evidence="2 3">
    <name type="scientific">Oceanobacillus piezotolerans</name>
    <dbReference type="NCBI Taxonomy" id="2448030"/>
    <lineage>
        <taxon>Bacteria</taxon>
        <taxon>Bacillati</taxon>
        <taxon>Bacillota</taxon>
        <taxon>Bacilli</taxon>
        <taxon>Bacillales</taxon>
        <taxon>Bacillaceae</taxon>
        <taxon>Oceanobacillus</taxon>
    </lineage>
</organism>
<evidence type="ECO:0000259" key="1">
    <source>
        <dbReference type="PROSITE" id="PS51186"/>
    </source>
</evidence>
<dbReference type="SUPFAM" id="SSF55729">
    <property type="entry name" value="Acyl-CoA N-acyltransferases (Nat)"/>
    <property type="match status" value="1"/>
</dbReference>
<dbReference type="EMBL" id="RCHR01000002">
    <property type="protein sequence ID" value="RLL46791.1"/>
    <property type="molecule type" value="Genomic_DNA"/>
</dbReference>
<evidence type="ECO:0000313" key="3">
    <source>
        <dbReference type="Proteomes" id="UP000270219"/>
    </source>
</evidence>
<dbReference type="Gene3D" id="3.40.630.30">
    <property type="match status" value="1"/>
</dbReference>
<dbReference type="InterPro" id="IPR000182">
    <property type="entry name" value="GNAT_dom"/>
</dbReference>
<reference evidence="2 3" key="1">
    <citation type="submission" date="2018-10" db="EMBL/GenBank/DDBJ databases">
        <title>Oceanobacillus sp. YLB-02 draft genome.</title>
        <authorList>
            <person name="Yu L."/>
        </authorList>
    </citation>
    <scope>NUCLEOTIDE SEQUENCE [LARGE SCALE GENOMIC DNA]</scope>
    <source>
        <strain evidence="2 3">YLB-02</strain>
    </source>
</reference>
<name>A0A498DFR7_9BACI</name>
<sequence length="189" mass="22213">MEVNDIYKELPVIETKRLTLRKLTQQDLETMFLYCSDEEVAKYVLWDRHQSLKDTKEFMDYALTQYEKGEIAPWGMERKGTNHLIGTIDFVQWNPKHQTAEIGYVLARDQWGNGLITEAALELIRFGFEKMELVRIQAKCFEENTASARVMEKIGMAYEGTFRQAMKVKGKHRNLKVYSILKEEYEKGK</sequence>
<dbReference type="Proteomes" id="UP000270219">
    <property type="component" value="Unassembled WGS sequence"/>
</dbReference>
<dbReference type="GO" id="GO:0005737">
    <property type="term" value="C:cytoplasm"/>
    <property type="evidence" value="ECO:0007669"/>
    <property type="project" value="TreeGrafter"/>
</dbReference>
<keyword evidence="2" id="KW-0808">Transferase</keyword>
<evidence type="ECO:0000313" key="2">
    <source>
        <dbReference type="EMBL" id="RLL46791.1"/>
    </source>
</evidence>